<protein>
    <submittedName>
        <fullName evidence="7">Helix-turn-helix domain-containing protein</fullName>
    </submittedName>
</protein>
<keyword evidence="1" id="KW-0645">Protease</keyword>
<dbReference type="PROSITE" id="PS50943">
    <property type="entry name" value="HTH_CROC1"/>
    <property type="match status" value="1"/>
</dbReference>
<keyword evidence="3" id="KW-0805">Transcription regulation</keyword>
<dbReference type="CDD" id="cd00093">
    <property type="entry name" value="HTH_XRE"/>
    <property type="match status" value="1"/>
</dbReference>
<dbReference type="Pfam" id="PF01381">
    <property type="entry name" value="HTH_3"/>
    <property type="match status" value="1"/>
</dbReference>
<name>A0A9X3UR50_PASMD</name>
<dbReference type="Gene3D" id="2.10.109.10">
    <property type="entry name" value="Umud Fragment, subunit A"/>
    <property type="match status" value="1"/>
</dbReference>
<dbReference type="SUPFAM" id="SSF47413">
    <property type="entry name" value="lambda repressor-like DNA-binding domains"/>
    <property type="match status" value="1"/>
</dbReference>
<keyword evidence="2" id="KW-0378">Hydrolase</keyword>
<dbReference type="Proteomes" id="UP001145481">
    <property type="component" value="Unassembled WGS sequence"/>
</dbReference>
<dbReference type="GO" id="GO:0006508">
    <property type="term" value="P:proteolysis"/>
    <property type="evidence" value="ECO:0007669"/>
    <property type="project" value="UniProtKB-KW"/>
</dbReference>
<keyword evidence="4" id="KW-0238">DNA-binding</keyword>
<accession>A0A9X3UR50</accession>
<evidence type="ECO:0000256" key="5">
    <source>
        <dbReference type="ARBA" id="ARBA00023163"/>
    </source>
</evidence>
<dbReference type="EMBL" id="JANJHC010000025">
    <property type="protein sequence ID" value="MDA5623858.1"/>
    <property type="molecule type" value="Genomic_DNA"/>
</dbReference>
<dbReference type="GO" id="GO:0004252">
    <property type="term" value="F:serine-type endopeptidase activity"/>
    <property type="evidence" value="ECO:0007669"/>
    <property type="project" value="InterPro"/>
</dbReference>
<evidence type="ECO:0000256" key="4">
    <source>
        <dbReference type="ARBA" id="ARBA00023125"/>
    </source>
</evidence>
<dbReference type="InterPro" id="IPR019756">
    <property type="entry name" value="Pept_S26A_signal_pept_1_Ser-AS"/>
</dbReference>
<dbReference type="AlphaFoldDB" id="A0A9X3UR50"/>
<evidence type="ECO:0000313" key="8">
    <source>
        <dbReference type="Proteomes" id="UP001145481"/>
    </source>
</evidence>
<comment type="caution">
    <text evidence="7">The sequence shown here is derived from an EMBL/GenBank/DDBJ whole genome shotgun (WGS) entry which is preliminary data.</text>
</comment>
<evidence type="ECO:0000256" key="3">
    <source>
        <dbReference type="ARBA" id="ARBA00023015"/>
    </source>
</evidence>
<reference evidence="7" key="1">
    <citation type="submission" date="2022-07" db="EMBL/GenBank/DDBJ databases">
        <title>Genome-based characterization of novel serogroup A variants of Pasteurella multocida.</title>
        <authorList>
            <person name="Prajapati A."/>
            <person name="Yogisharadhya R."/>
            <person name="Mohanty N."/>
            <person name="Chanda M."/>
            <person name="Mendem S.K."/>
            <person name="Siddaramappa S."/>
            <person name="Shivachandra S.B."/>
        </authorList>
    </citation>
    <scope>NUCLEOTIDE SEQUENCE</scope>
    <source>
        <strain evidence="7">NIVEDIPm19</strain>
    </source>
</reference>
<dbReference type="PROSITE" id="PS00501">
    <property type="entry name" value="SPASE_I_1"/>
    <property type="match status" value="1"/>
</dbReference>
<dbReference type="RefSeq" id="WP_195188731.1">
    <property type="nucleotide sequence ID" value="NZ_JADMLJ010000022.1"/>
</dbReference>
<dbReference type="GO" id="GO:0016020">
    <property type="term" value="C:membrane"/>
    <property type="evidence" value="ECO:0007669"/>
    <property type="project" value="InterPro"/>
</dbReference>
<evidence type="ECO:0000256" key="2">
    <source>
        <dbReference type="ARBA" id="ARBA00022801"/>
    </source>
</evidence>
<evidence type="ECO:0000313" key="7">
    <source>
        <dbReference type="EMBL" id="MDA5623858.1"/>
    </source>
</evidence>
<dbReference type="PANTHER" id="PTHR40661:SF3">
    <property type="entry name" value="FELS-1 PROPHAGE TRANSCRIPTIONAL REGULATOR"/>
    <property type="match status" value="1"/>
</dbReference>
<feature type="domain" description="HTH cro/C1-type" evidence="6">
    <location>
        <begin position="15"/>
        <end position="69"/>
    </location>
</feature>
<evidence type="ECO:0000256" key="1">
    <source>
        <dbReference type="ARBA" id="ARBA00022670"/>
    </source>
</evidence>
<dbReference type="InterPro" id="IPR039418">
    <property type="entry name" value="LexA-like"/>
</dbReference>
<dbReference type="InterPro" id="IPR036286">
    <property type="entry name" value="LexA/Signal_pep-like_sf"/>
</dbReference>
<organism evidence="7 8">
    <name type="scientific">Pasteurella multocida</name>
    <dbReference type="NCBI Taxonomy" id="747"/>
    <lineage>
        <taxon>Bacteria</taxon>
        <taxon>Pseudomonadati</taxon>
        <taxon>Pseudomonadota</taxon>
        <taxon>Gammaproteobacteria</taxon>
        <taxon>Pasteurellales</taxon>
        <taxon>Pasteurellaceae</taxon>
        <taxon>Pasteurella</taxon>
    </lineage>
</organism>
<sequence length="227" mass="25645">MSKPNIYDLGFAKRMEVLVEKYGGSIASLAQKLEVSPPTIARWIKGEADPTRSNLIKIAQTTNVSLEWLALGIGDQKEFPVEITESQQNDNFELIDDFRNVRVSAGFGAFNGDNQTPKKISIEKAWFHARHLKPKDCAMFLVNGDSMYPTLKDGEEIIVDRSKRELDEGKIFVINHQGAMWVKKVRFNFNGIDLISDNSTYNPINLTTEEANSLLIIGQVVRSHRNF</sequence>
<dbReference type="InterPro" id="IPR001387">
    <property type="entry name" value="Cro/C1-type_HTH"/>
</dbReference>
<dbReference type="InterPro" id="IPR010982">
    <property type="entry name" value="Lambda_DNA-bd_dom_sf"/>
</dbReference>
<dbReference type="GO" id="GO:0003677">
    <property type="term" value="F:DNA binding"/>
    <property type="evidence" value="ECO:0007669"/>
    <property type="project" value="UniProtKB-KW"/>
</dbReference>
<dbReference type="PANTHER" id="PTHR40661">
    <property type="match status" value="1"/>
</dbReference>
<dbReference type="Gene3D" id="1.10.260.40">
    <property type="entry name" value="lambda repressor-like DNA-binding domains"/>
    <property type="match status" value="1"/>
</dbReference>
<keyword evidence="5" id="KW-0804">Transcription</keyword>
<dbReference type="Pfam" id="PF00717">
    <property type="entry name" value="Peptidase_S24"/>
    <property type="match status" value="1"/>
</dbReference>
<proteinExistence type="predicted"/>
<dbReference type="InterPro" id="IPR015927">
    <property type="entry name" value="Peptidase_S24_S26A/B/C"/>
</dbReference>
<dbReference type="CDD" id="cd06529">
    <property type="entry name" value="S24_LexA-like"/>
    <property type="match status" value="1"/>
</dbReference>
<gene>
    <name evidence="7" type="ORF">NM948_09945</name>
</gene>
<dbReference type="SMART" id="SM00530">
    <property type="entry name" value="HTH_XRE"/>
    <property type="match status" value="1"/>
</dbReference>
<dbReference type="SUPFAM" id="SSF51306">
    <property type="entry name" value="LexA/Signal peptidase"/>
    <property type="match status" value="1"/>
</dbReference>
<evidence type="ECO:0000259" key="6">
    <source>
        <dbReference type="PROSITE" id="PS50943"/>
    </source>
</evidence>